<dbReference type="InterPro" id="IPR000772">
    <property type="entry name" value="Ricin_B_lectin"/>
</dbReference>
<dbReference type="Proteomes" id="UP001285441">
    <property type="component" value="Unassembled WGS sequence"/>
</dbReference>
<dbReference type="PROSITE" id="PS50231">
    <property type="entry name" value="RICIN_B_LECTIN"/>
    <property type="match status" value="1"/>
</dbReference>
<gene>
    <name evidence="2" type="ORF">B0H63DRAFT_446011</name>
</gene>
<dbReference type="AlphaFoldDB" id="A0AAE0NYA8"/>
<dbReference type="Gene3D" id="2.80.10.50">
    <property type="match status" value="2"/>
</dbReference>
<dbReference type="SUPFAM" id="SSF50370">
    <property type="entry name" value="Ricin B-like lectins"/>
    <property type="match status" value="1"/>
</dbReference>
<protein>
    <submittedName>
        <fullName evidence="2">Ricin B lectin domain-containing protein</fullName>
    </submittedName>
</protein>
<organism evidence="2 3">
    <name type="scientific">Podospora didyma</name>
    <dbReference type="NCBI Taxonomy" id="330526"/>
    <lineage>
        <taxon>Eukaryota</taxon>
        <taxon>Fungi</taxon>
        <taxon>Dikarya</taxon>
        <taxon>Ascomycota</taxon>
        <taxon>Pezizomycotina</taxon>
        <taxon>Sordariomycetes</taxon>
        <taxon>Sordariomycetidae</taxon>
        <taxon>Sordariales</taxon>
        <taxon>Podosporaceae</taxon>
        <taxon>Podospora</taxon>
    </lineage>
</organism>
<accession>A0AAE0NYA8</accession>
<keyword evidence="3" id="KW-1185">Reference proteome</keyword>
<evidence type="ECO:0000259" key="1">
    <source>
        <dbReference type="Pfam" id="PF14200"/>
    </source>
</evidence>
<evidence type="ECO:0000313" key="2">
    <source>
        <dbReference type="EMBL" id="KAK3389851.1"/>
    </source>
</evidence>
<reference evidence="2" key="1">
    <citation type="journal article" date="2023" name="Mol. Phylogenet. Evol.">
        <title>Genome-scale phylogeny and comparative genomics of the fungal order Sordariales.</title>
        <authorList>
            <person name="Hensen N."/>
            <person name="Bonometti L."/>
            <person name="Westerberg I."/>
            <person name="Brannstrom I.O."/>
            <person name="Guillou S."/>
            <person name="Cros-Aarteil S."/>
            <person name="Calhoun S."/>
            <person name="Haridas S."/>
            <person name="Kuo A."/>
            <person name="Mondo S."/>
            <person name="Pangilinan J."/>
            <person name="Riley R."/>
            <person name="LaButti K."/>
            <person name="Andreopoulos B."/>
            <person name="Lipzen A."/>
            <person name="Chen C."/>
            <person name="Yan M."/>
            <person name="Daum C."/>
            <person name="Ng V."/>
            <person name="Clum A."/>
            <person name="Steindorff A."/>
            <person name="Ohm R.A."/>
            <person name="Martin F."/>
            <person name="Silar P."/>
            <person name="Natvig D.O."/>
            <person name="Lalanne C."/>
            <person name="Gautier V."/>
            <person name="Ament-Velasquez S.L."/>
            <person name="Kruys A."/>
            <person name="Hutchinson M.I."/>
            <person name="Powell A.J."/>
            <person name="Barry K."/>
            <person name="Miller A.N."/>
            <person name="Grigoriev I.V."/>
            <person name="Debuchy R."/>
            <person name="Gladieux P."/>
            <person name="Hiltunen Thoren M."/>
            <person name="Johannesson H."/>
        </authorList>
    </citation>
    <scope>NUCLEOTIDE SEQUENCE</scope>
    <source>
        <strain evidence="2">CBS 232.78</strain>
    </source>
</reference>
<feature type="domain" description="Ricin B lectin" evidence="1">
    <location>
        <begin position="13"/>
        <end position="96"/>
    </location>
</feature>
<evidence type="ECO:0000313" key="3">
    <source>
        <dbReference type="Proteomes" id="UP001285441"/>
    </source>
</evidence>
<name>A0AAE0NYA8_9PEZI</name>
<proteinExistence type="predicted"/>
<sequence>MSEPEQDYFLPDEWDGKVVLLFNEATGTLMDLGGGQSWNGNPVIGWEYHGSSNQQWRLQKVESGVWGAWVLRNVASGTVLDLNFGDANDGARIQGWENGGGSGNPNQEWLIITKEYNNPSRCILQNTGTYTVCDMAHGRRDNGNPIIGQHRLGWNGNQLWRMQVV</sequence>
<reference evidence="2" key="2">
    <citation type="submission" date="2023-06" db="EMBL/GenBank/DDBJ databases">
        <authorList>
            <consortium name="Lawrence Berkeley National Laboratory"/>
            <person name="Haridas S."/>
            <person name="Hensen N."/>
            <person name="Bonometti L."/>
            <person name="Westerberg I."/>
            <person name="Brannstrom I.O."/>
            <person name="Guillou S."/>
            <person name="Cros-Aarteil S."/>
            <person name="Calhoun S."/>
            <person name="Kuo A."/>
            <person name="Mondo S."/>
            <person name="Pangilinan J."/>
            <person name="Riley R."/>
            <person name="LaButti K."/>
            <person name="Andreopoulos B."/>
            <person name="Lipzen A."/>
            <person name="Chen C."/>
            <person name="Yanf M."/>
            <person name="Daum C."/>
            <person name="Ng V."/>
            <person name="Clum A."/>
            <person name="Steindorff A."/>
            <person name="Ohm R."/>
            <person name="Martin F."/>
            <person name="Silar P."/>
            <person name="Natvig D."/>
            <person name="Lalanne C."/>
            <person name="Gautier V."/>
            <person name="Ament-velasquez S.L."/>
            <person name="Kruys A."/>
            <person name="Hutchinson M.I."/>
            <person name="Powell A.J."/>
            <person name="Barry K."/>
            <person name="Miller A.N."/>
            <person name="Grigoriev I.V."/>
            <person name="Debuchy R."/>
            <person name="Gladieux P."/>
            <person name="Thoren M.H."/>
            <person name="Johannesson H."/>
        </authorList>
    </citation>
    <scope>NUCLEOTIDE SEQUENCE</scope>
    <source>
        <strain evidence="2">CBS 232.78</strain>
    </source>
</reference>
<comment type="caution">
    <text evidence="2">The sequence shown here is derived from an EMBL/GenBank/DDBJ whole genome shotgun (WGS) entry which is preliminary data.</text>
</comment>
<dbReference type="Pfam" id="PF14200">
    <property type="entry name" value="RicinB_lectin_2"/>
    <property type="match status" value="1"/>
</dbReference>
<dbReference type="InterPro" id="IPR035992">
    <property type="entry name" value="Ricin_B-like_lectins"/>
</dbReference>
<dbReference type="EMBL" id="JAULSW010000002">
    <property type="protein sequence ID" value="KAK3389851.1"/>
    <property type="molecule type" value="Genomic_DNA"/>
</dbReference>